<name>A0AAV7F1I3_ARIFI</name>
<evidence type="ECO:0000313" key="4">
    <source>
        <dbReference type="Proteomes" id="UP000825729"/>
    </source>
</evidence>
<gene>
    <name evidence="3" type="ORF">H6P81_006950</name>
</gene>
<dbReference type="AlphaFoldDB" id="A0AAV7F1I3"/>
<organism evidence="3 4">
    <name type="scientific">Aristolochia fimbriata</name>
    <name type="common">White veined hardy Dutchman's pipe vine</name>
    <dbReference type="NCBI Taxonomy" id="158543"/>
    <lineage>
        <taxon>Eukaryota</taxon>
        <taxon>Viridiplantae</taxon>
        <taxon>Streptophyta</taxon>
        <taxon>Embryophyta</taxon>
        <taxon>Tracheophyta</taxon>
        <taxon>Spermatophyta</taxon>
        <taxon>Magnoliopsida</taxon>
        <taxon>Magnoliidae</taxon>
        <taxon>Piperales</taxon>
        <taxon>Aristolochiaceae</taxon>
        <taxon>Aristolochia</taxon>
    </lineage>
</organism>
<accession>A0AAV7F1I3</accession>
<keyword evidence="4" id="KW-1185">Reference proteome</keyword>
<sequence length="711" mass="79891">MTDTEDPHFAAILSSERGGSCAGSDLPPQRRNERKGARRRSRNPRFSGFGVRLRREGVGSGRRAGPATPLLRWKFDDGDVSVDAGKSGEVGGRGRRKEKNGDDVLVSARKLAAGLWHLMVPEVSGFERSKGSLPDQLAVKPAAGHITAPGLHNTNNAEYDAVVKHHIQSPLSVPNQKNGVLYKLEPTVTFPNPAMERATKWDPAGSKTPENMLRFYGQLKLLEDQQISTISVVSTLQAELEQARTRIHELETERRTSKKKLDHFLKKLSEERTVWRSREHEKVRAVIEDVKDDLNRERKNRQRMEIMNSKLVNELAEAKLSAKRFLQDYEKERKGRELMEEVCDELAKEIAEDKAELEVHQRESAKVREEMEEERKMLQMAEVWREERVQMKLIDAKLTLEDKYSQLNKLIFELESFLRSRSSSTDVKEIREAELLKEVASSVHIQDIKEFTYQPPTSEDIFSVIEDLQSGNAHDREIEACYGYSPASRASKIHTVSPEINGIDDNRVQRYGNGCIDRHGEIDEDGSEWETVSHGEEHGSSNSPEGSYPSVNGHHDESILSGSGTDWGENGDNETLNTELSEVYSASAKPSKKKSSSISRLWRSAAPNGDNCKTIPVEVMNGRLSNGRLSNGRISTGLMSPDRRSAELGLSPPSAGQWSSPDSANPHITRGMKGCIEWPRSAQKNSLKAKLMEARVESQKIQLRHVLKQKI</sequence>
<dbReference type="PANTHER" id="PTHR31071">
    <property type="entry name" value="GB|AAF24581.1"/>
    <property type="match status" value="1"/>
</dbReference>
<comment type="caution">
    <text evidence="3">The sequence shown here is derived from an EMBL/GenBank/DDBJ whole genome shotgun (WGS) entry which is preliminary data.</text>
</comment>
<feature type="coiled-coil region" evidence="1">
    <location>
        <begin position="233"/>
        <end position="377"/>
    </location>
</feature>
<feature type="region of interest" description="Disordered" evidence="2">
    <location>
        <begin position="514"/>
        <end position="613"/>
    </location>
</feature>
<evidence type="ECO:0000256" key="1">
    <source>
        <dbReference type="SAM" id="Coils"/>
    </source>
</evidence>
<feature type="region of interest" description="Disordered" evidence="2">
    <location>
        <begin position="1"/>
        <end position="67"/>
    </location>
</feature>
<feature type="compositionally biased region" description="Low complexity" evidence="2">
    <location>
        <begin position="596"/>
        <end position="606"/>
    </location>
</feature>
<dbReference type="PANTHER" id="PTHR31071:SF2">
    <property type="entry name" value="ACTIN CYTOSKELETON-REGULATORY COMPLEX PAN-LIKE PROTEIN"/>
    <property type="match status" value="1"/>
</dbReference>
<dbReference type="InterPro" id="IPR043424">
    <property type="entry name" value="BLT-like"/>
</dbReference>
<feature type="region of interest" description="Disordered" evidence="2">
    <location>
        <begin position="628"/>
        <end position="662"/>
    </location>
</feature>
<proteinExistence type="predicted"/>
<dbReference type="EMBL" id="JAINDJ010000003">
    <property type="protein sequence ID" value="KAG9454046.1"/>
    <property type="molecule type" value="Genomic_DNA"/>
</dbReference>
<evidence type="ECO:0000256" key="2">
    <source>
        <dbReference type="SAM" id="MobiDB-lite"/>
    </source>
</evidence>
<dbReference type="Proteomes" id="UP000825729">
    <property type="component" value="Unassembled WGS sequence"/>
</dbReference>
<reference evidence="3 4" key="1">
    <citation type="submission" date="2021-07" db="EMBL/GenBank/DDBJ databases">
        <title>The Aristolochia fimbriata genome: insights into angiosperm evolution, floral development and chemical biosynthesis.</title>
        <authorList>
            <person name="Jiao Y."/>
        </authorList>
    </citation>
    <scope>NUCLEOTIDE SEQUENCE [LARGE SCALE GENOMIC DNA]</scope>
    <source>
        <strain evidence="3">IBCAS-2021</strain>
        <tissue evidence="3">Leaf</tissue>
    </source>
</reference>
<evidence type="ECO:0000313" key="3">
    <source>
        <dbReference type="EMBL" id="KAG9454046.1"/>
    </source>
</evidence>
<protein>
    <submittedName>
        <fullName evidence="3">Uncharacterized protein</fullName>
    </submittedName>
</protein>
<feature type="compositionally biased region" description="Polar residues" evidence="2">
    <location>
        <begin position="628"/>
        <end position="638"/>
    </location>
</feature>
<feature type="region of interest" description="Disordered" evidence="2">
    <location>
        <begin position="82"/>
        <end position="101"/>
    </location>
</feature>
<keyword evidence="1" id="KW-0175">Coiled coil</keyword>